<proteinExistence type="predicted"/>
<dbReference type="EMBL" id="MU167257">
    <property type="protein sequence ID" value="KAG0146665.1"/>
    <property type="molecule type" value="Genomic_DNA"/>
</dbReference>
<organism evidence="1 2">
    <name type="scientific">Cronartium quercuum f. sp. fusiforme G11</name>
    <dbReference type="NCBI Taxonomy" id="708437"/>
    <lineage>
        <taxon>Eukaryota</taxon>
        <taxon>Fungi</taxon>
        <taxon>Dikarya</taxon>
        <taxon>Basidiomycota</taxon>
        <taxon>Pucciniomycotina</taxon>
        <taxon>Pucciniomycetes</taxon>
        <taxon>Pucciniales</taxon>
        <taxon>Coleosporiaceae</taxon>
        <taxon>Cronartium</taxon>
    </lineage>
</organism>
<sequence length="56" mass="6175">MSFQKPTGRSDIAYLPFDPASYHNHLGLIATATDSDLTVSTALHIRLATEHYTSQL</sequence>
<keyword evidence="2" id="KW-1185">Reference proteome</keyword>
<dbReference type="AlphaFoldDB" id="A0A9P6TCH1"/>
<gene>
    <name evidence="1" type="ORF">CROQUDRAFT_657009</name>
</gene>
<dbReference type="Proteomes" id="UP000886653">
    <property type="component" value="Unassembled WGS sequence"/>
</dbReference>
<accession>A0A9P6TCH1</accession>
<comment type="caution">
    <text evidence="1">The sequence shown here is derived from an EMBL/GenBank/DDBJ whole genome shotgun (WGS) entry which is preliminary data.</text>
</comment>
<reference evidence="1" key="1">
    <citation type="submission" date="2013-11" db="EMBL/GenBank/DDBJ databases">
        <title>Genome sequence of the fusiform rust pathogen reveals effectors for host alternation and coevolution with pine.</title>
        <authorList>
            <consortium name="DOE Joint Genome Institute"/>
            <person name="Smith K."/>
            <person name="Pendleton A."/>
            <person name="Kubisiak T."/>
            <person name="Anderson C."/>
            <person name="Salamov A."/>
            <person name="Aerts A."/>
            <person name="Riley R."/>
            <person name="Clum A."/>
            <person name="Lindquist E."/>
            <person name="Ence D."/>
            <person name="Campbell M."/>
            <person name="Kronenberg Z."/>
            <person name="Feau N."/>
            <person name="Dhillon B."/>
            <person name="Hamelin R."/>
            <person name="Burleigh J."/>
            <person name="Smith J."/>
            <person name="Yandell M."/>
            <person name="Nelson C."/>
            <person name="Grigoriev I."/>
            <person name="Davis J."/>
        </authorList>
    </citation>
    <scope>NUCLEOTIDE SEQUENCE</scope>
    <source>
        <strain evidence="1">G11</strain>
    </source>
</reference>
<evidence type="ECO:0000313" key="1">
    <source>
        <dbReference type="EMBL" id="KAG0146665.1"/>
    </source>
</evidence>
<protein>
    <submittedName>
        <fullName evidence="1">Uncharacterized protein</fullName>
    </submittedName>
</protein>
<evidence type="ECO:0000313" key="2">
    <source>
        <dbReference type="Proteomes" id="UP000886653"/>
    </source>
</evidence>
<name>A0A9P6TCH1_9BASI</name>
<feature type="non-terminal residue" evidence="1">
    <location>
        <position position="56"/>
    </location>
</feature>